<comment type="caution">
    <text evidence="1">The sequence shown here is derived from an EMBL/GenBank/DDBJ whole genome shotgun (WGS) entry which is preliminary data.</text>
</comment>
<name>A0AAN4YN15_ASPOZ</name>
<organism evidence="1 2">
    <name type="scientific">Aspergillus oryzae</name>
    <name type="common">Yellow koji mold</name>
    <dbReference type="NCBI Taxonomy" id="5062"/>
    <lineage>
        <taxon>Eukaryota</taxon>
        <taxon>Fungi</taxon>
        <taxon>Dikarya</taxon>
        <taxon>Ascomycota</taxon>
        <taxon>Pezizomycotina</taxon>
        <taxon>Eurotiomycetes</taxon>
        <taxon>Eurotiomycetidae</taxon>
        <taxon>Eurotiales</taxon>
        <taxon>Aspergillaceae</taxon>
        <taxon>Aspergillus</taxon>
        <taxon>Aspergillus subgen. Circumdati</taxon>
    </lineage>
</organism>
<accession>A0AAN4YN15</accession>
<dbReference type="Proteomes" id="UP001165205">
    <property type="component" value="Unassembled WGS sequence"/>
</dbReference>
<gene>
    <name evidence="1" type="ORF">Aory04_000581400</name>
</gene>
<sequence>MECSSISKVSISPSALEGGEQRQWTFLENLNTTSSVEWWHFMGASLETTEYVRSMEKASYGADTAETHWISTTMVPLICGSYMESKSENGAKWIWNGNA</sequence>
<dbReference type="EMBL" id="BSYA01000058">
    <property type="protein sequence ID" value="GMG29567.1"/>
    <property type="molecule type" value="Genomic_DNA"/>
</dbReference>
<protein>
    <submittedName>
        <fullName evidence="1">Unnamed protein product</fullName>
    </submittedName>
</protein>
<evidence type="ECO:0000313" key="1">
    <source>
        <dbReference type="EMBL" id="GMG29567.1"/>
    </source>
</evidence>
<evidence type="ECO:0000313" key="2">
    <source>
        <dbReference type="Proteomes" id="UP001165205"/>
    </source>
</evidence>
<proteinExistence type="predicted"/>
<reference evidence="1" key="1">
    <citation type="submission" date="2023-04" db="EMBL/GenBank/DDBJ databases">
        <title>Aspergillus oryzae NBRC 4228.</title>
        <authorList>
            <person name="Ichikawa N."/>
            <person name="Sato H."/>
            <person name="Tonouchi N."/>
        </authorList>
    </citation>
    <scope>NUCLEOTIDE SEQUENCE</scope>
    <source>
        <strain evidence="1">NBRC 4228</strain>
    </source>
</reference>
<dbReference type="AlphaFoldDB" id="A0AAN4YN15"/>